<proteinExistence type="predicted"/>
<gene>
    <name evidence="3" type="ORF">DEJ47_05025</name>
</gene>
<evidence type="ECO:0000256" key="2">
    <source>
        <dbReference type="SAM" id="MobiDB-lite"/>
    </source>
</evidence>
<dbReference type="OrthoDB" id="4567621at2"/>
<reference evidence="3 4" key="1">
    <citation type="submission" date="2018-05" db="EMBL/GenBank/DDBJ databases">
        <title>Streptomyces venezuelae.</title>
        <authorList>
            <person name="Kim W."/>
            <person name="Lee N."/>
            <person name="Cho B.-K."/>
        </authorList>
    </citation>
    <scope>NUCLEOTIDE SEQUENCE [LARGE SCALE GENOMIC DNA]</scope>
    <source>
        <strain evidence="3 4">ATCC 14583</strain>
    </source>
</reference>
<dbReference type="RefSeq" id="WP_150165337.1">
    <property type="nucleotide sequence ID" value="NZ_CP029193.1"/>
</dbReference>
<evidence type="ECO:0000313" key="3">
    <source>
        <dbReference type="EMBL" id="QES25904.1"/>
    </source>
</evidence>
<keyword evidence="4" id="KW-1185">Reference proteome</keyword>
<dbReference type="Proteomes" id="UP000323046">
    <property type="component" value="Chromosome"/>
</dbReference>
<dbReference type="AlphaFoldDB" id="A0A5P2B640"/>
<name>A0A5P2B640_STRVZ</name>
<evidence type="ECO:0000313" key="4">
    <source>
        <dbReference type="Proteomes" id="UP000323046"/>
    </source>
</evidence>
<feature type="region of interest" description="Disordered" evidence="2">
    <location>
        <begin position="1"/>
        <end position="34"/>
    </location>
</feature>
<dbReference type="EMBL" id="CP029193">
    <property type="protein sequence ID" value="QES25904.1"/>
    <property type="molecule type" value="Genomic_DNA"/>
</dbReference>
<evidence type="ECO:0000256" key="1">
    <source>
        <dbReference type="SAM" id="Coils"/>
    </source>
</evidence>
<sequence length="256" mass="28329">MTDSIRTAADAVRELGSLPMPVGPDPQPTPARLSPQREAEIAARVEAATKGPWGFYDGDTYADVAADLQMTSRASYSYRQKIAQLEDENYWDDPAHEDHDEQRAPEQMGANAEFIAHAREDVPALLAELAAVRAERDEARRMLNATARLAGRLENRVNRAAAERDEAKTTLREACEQVAERDHEIGGLHAEVARLKAELATKRDEIADDIHRAELPVFAETENPVLVAKTVRAIDWRLAARGSAAPYWVARTEAGR</sequence>
<protein>
    <submittedName>
        <fullName evidence="3">Uncharacterized protein</fullName>
    </submittedName>
</protein>
<feature type="coiled-coil region" evidence="1">
    <location>
        <begin position="150"/>
        <end position="205"/>
    </location>
</feature>
<keyword evidence="1" id="KW-0175">Coiled coil</keyword>
<organism evidence="3 4">
    <name type="scientific">Streptomyces venezuelae</name>
    <dbReference type="NCBI Taxonomy" id="54571"/>
    <lineage>
        <taxon>Bacteria</taxon>
        <taxon>Bacillati</taxon>
        <taxon>Actinomycetota</taxon>
        <taxon>Actinomycetes</taxon>
        <taxon>Kitasatosporales</taxon>
        <taxon>Streptomycetaceae</taxon>
        <taxon>Streptomyces</taxon>
    </lineage>
</organism>
<accession>A0A5P2B640</accession>